<keyword evidence="1" id="KW-0378">Hydrolase</keyword>
<dbReference type="Gene3D" id="3.60.40.10">
    <property type="entry name" value="PPM-type phosphatase domain"/>
    <property type="match status" value="1"/>
</dbReference>
<protein>
    <recommendedName>
        <fullName evidence="4">PPM-type phosphatase domain-containing protein</fullName>
    </recommendedName>
</protein>
<evidence type="ECO:0000313" key="5">
    <source>
        <dbReference type="EMBL" id="KKM64122.1"/>
    </source>
</evidence>
<keyword evidence="3" id="KW-0812">Transmembrane</keyword>
<keyword evidence="3" id="KW-0472">Membrane</keyword>
<sequence length="351" mass="40661">YTFNVRAIGAAQKWSEPFEYTFKINPPWWFTWRAYTLYTLSALLLIFFIFRWRTAKLIQRQKKLEQTVKDATKEIMEQKDEIEAQRDLMANQKDQILEQKQATTDSIQYARRIQQAVLPPNEVLKYLLPKHFILYKPRDIVSGDFYWLTQKEDKIILVVADCTGHGVPGAFMSMLGNALLNDIVNNIKVLQANLILNELRDQVMVSLRQTGKGGEAKDGMDIALCILDKDNLSLQYAGGYNPLYLIRKNELIEIKADKMPIGISSKAGESFTNHELTLQKGDAFYMFSDGYVDQFGGPKGKKYMTTRFKELLLDIQNKIMFEQKEILEQTITEWMGSDGQHEEEYEQFQTS</sequence>
<proteinExistence type="predicted"/>
<dbReference type="EMBL" id="LAZR01010965">
    <property type="protein sequence ID" value="KKM64122.1"/>
    <property type="molecule type" value="Genomic_DNA"/>
</dbReference>
<dbReference type="Pfam" id="PF07228">
    <property type="entry name" value="SpoIIE"/>
    <property type="match status" value="1"/>
</dbReference>
<evidence type="ECO:0000259" key="4">
    <source>
        <dbReference type="SMART" id="SM00331"/>
    </source>
</evidence>
<dbReference type="InterPro" id="IPR013783">
    <property type="entry name" value="Ig-like_fold"/>
</dbReference>
<feature type="transmembrane region" description="Helical" evidence="3">
    <location>
        <begin position="32"/>
        <end position="52"/>
    </location>
</feature>
<dbReference type="PANTHER" id="PTHR43156:SF9">
    <property type="entry name" value="HAMP DOMAIN-CONTAINING PROTEIN"/>
    <property type="match status" value="1"/>
</dbReference>
<evidence type="ECO:0000256" key="2">
    <source>
        <dbReference type="SAM" id="Coils"/>
    </source>
</evidence>
<keyword evidence="3" id="KW-1133">Transmembrane helix</keyword>
<keyword evidence="2" id="KW-0175">Coiled coil</keyword>
<feature type="coiled-coil region" evidence="2">
    <location>
        <begin position="54"/>
        <end position="102"/>
    </location>
</feature>
<dbReference type="InterPro" id="IPR052016">
    <property type="entry name" value="Bact_Sigma-Reg"/>
</dbReference>
<dbReference type="Gene3D" id="2.60.40.10">
    <property type="entry name" value="Immunoglobulins"/>
    <property type="match status" value="1"/>
</dbReference>
<reference evidence="5" key="1">
    <citation type="journal article" date="2015" name="Nature">
        <title>Complex archaea that bridge the gap between prokaryotes and eukaryotes.</title>
        <authorList>
            <person name="Spang A."/>
            <person name="Saw J.H."/>
            <person name="Jorgensen S.L."/>
            <person name="Zaremba-Niedzwiedzka K."/>
            <person name="Martijn J."/>
            <person name="Lind A.E."/>
            <person name="van Eijk R."/>
            <person name="Schleper C."/>
            <person name="Guy L."/>
            <person name="Ettema T.J."/>
        </authorList>
    </citation>
    <scope>NUCLEOTIDE SEQUENCE</scope>
</reference>
<dbReference type="PANTHER" id="PTHR43156">
    <property type="entry name" value="STAGE II SPORULATION PROTEIN E-RELATED"/>
    <property type="match status" value="1"/>
</dbReference>
<dbReference type="SMART" id="SM00331">
    <property type="entry name" value="PP2C_SIG"/>
    <property type="match status" value="1"/>
</dbReference>
<evidence type="ECO:0000256" key="3">
    <source>
        <dbReference type="SAM" id="Phobius"/>
    </source>
</evidence>
<comment type="caution">
    <text evidence="5">The sequence shown here is derived from an EMBL/GenBank/DDBJ whole genome shotgun (WGS) entry which is preliminary data.</text>
</comment>
<dbReference type="AlphaFoldDB" id="A0A0F9M4F7"/>
<dbReference type="InterPro" id="IPR036457">
    <property type="entry name" value="PPM-type-like_dom_sf"/>
</dbReference>
<accession>A0A0F9M4F7</accession>
<organism evidence="5">
    <name type="scientific">marine sediment metagenome</name>
    <dbReference type="NCBI Taxonomy" id="412755"/>
    <lineage>
        <taxon>unclassified sequences</taxon>
        <taxon>metagenomes</taxon>
        <taxon>ecological metagenomes</taxon>
    </lineage>
</organism>
<evidence type="ECO:0000256" key="1">
    <source>
        <dbReference type="ARBA" id="ARBA00022801"/>
    </source>
</evidence>
<feature type="non-terminal residue" evidence="5">
    <location>
        <position position="1"/>
    </location>
</feature>
<gene>
    <name evidence="5" type="ORF">LCGC14_1504580</name>
</gene>
<name>A0A0F9M4F7_9ZZZZ</name>
<dbReference type="GO" id="GO:0016791">
    <property type="term" value="F:phosphatase activity"/>
    <property type="evidence" value="ECO:0007669"/>
    <property type="project" value="TreeGrafter"/>
</dbReference>
<dbReference type="InterPro" id="IPR001932">
    <property type="entry name" value="PPM-type_phosphatase-like_dom"/>
</dbReference>
<feature type="domain" description="PPM-type phosphatase" evidence="4">
    <location>
        <begin position="124"/>
        <end position="338"/>
    </location>
</feature>